<proteinExistence type="predicted"/>
<gene>
    <name evidence="1" type="primary">Acey_s0563.g3506</name>
    <name evidence="1" type="ORF">Y032_0563g3506</name>
</gene>
<dbReference type="EMBL" id="JARK01000163">
    <property type="protein sequence ID" value="EYC41572.1"/>
    <property type="molecule type" value="Genomic_DNA"/>
</dbReference>
<dbReference type="AlphaFoldDB" id="A0A016WQQ3"/>
<organism evidence="1 2">
    <name type="scientific">Ancylostoma ceylanicum</name>
    <dbReference type="NCBI Taxonomy" id="53326"/>
    <lineage>
        <taxon>Eukaryota</taxon>
        <taxon>Metazoa</taxon>
        <taxon>Ecdysozoa</taxon>
        <taxon>Nematoda</taxon>
        <taxon>Chromadorea</taxon>
        <taxon>Rhabditida</taxon>
        <taxon>Rhabditina</taxon>
        <taxon>Rhabditomorpha</taxon>
        <taxon>Strongyloidea</taxon>
        <taxon>Ancylostomatidae</taxon>
        <taxon>Ancylostomatinae</taxon>
        <taxon>Ancylostoma</taxon>
    </lineage>
</organism>
<sequence>MSFCKTNCAFQTLTYKQRGTELGNKSRCEQYRCASARCRAPMLRGATPPLIAVTSTTEQVRRECMYRTRIAPELWWKLQYSGVVEGCA</sequence>
<keyword evidence="2" id="KW-1185">Reference proteome</keyword>
<evidence type="ECO:0000313" key="2">
    <source>
        <dbReference type="Proteomes" id="UP000024635"/>
    </source>
</evidence>
<comment type="caution">
    <text evidence="1">The sequence shown here is derived from an EMBL/GenBank/DDBJ whole genome shotgun (WGS) entry which is preliminary data.</text>
</comment>
<evidence type="ECO:0000313" key="1">
    <source>
        <dbReference type="EMBL" id="EYC41572.1"/>
    </source>
</evidence>
<name>A0A016WQQ3_9BILA</name>
<protein>
    <submittedName>
        <fullName evidence="1">Uncharacterized protein</fullName>
    </submittedName>
</protein>
<dbReference type="Proteomes" id="UP000024635">
    <property type="component" value="Unassembled WGS sequence"/>
</dbReference>
<accession>A0A016WQQ3</accession>
<reference evidence="2" key="1">
    <citation type="journal article" date="2015" name="Nat. Genet.">
        <title>The genome and transcriptome of the zoonotic hookworm Ancylostoma ceylanicum identify infection-specific gene families.</title>
        <authorList>
            <person name="Schwarz E.M."/>
            <person name="Hu Y."/>
            <person name="Antoshechkin I."/>
            <person name="Miller M.M."/>
            <person name="Sternberg P.W."/>
            <person name="Aroian R.V."/>
        </authorList>
    </citation>
    <scope>NUCLEOTIDE SEQUENCE</scope>
    <source>
        <strain evidence="2">HY135</strain>
    </source>
</reference>